<feature type="signal peptide" evidence="2">
    <location>
        <begin position="1"/>
        <end position="29"/>
    </location>
</feature>
<dbReference type="SUPFAM" id="SSF56925">
    <property type="entry name" value="OMPA-like"/>
    <property type="match status" value="1"/>
</dbReference>
<gene>
    <name evidence="3" type="ORF">QH73_0008400</name>
</gene>
<organism evidence="3 4">
    <name type="scientific">Scytonema millei VB511283</name>
    <dbReference type="NCBI Taxonomy" id="1245923"/>
    <lineage>
        <taxon>Bacteria</taxon>
        <taxon>Bacillati</taxon>
        <taxon>Cyanobacteriota</taxon>
        <taxon>Cyanophyceae</taxon>
        <taxon>Nostocales</taxon>
        <taxon>Scytonemataceae</taxon>
        <taxon>Scytonema</taxon>
    </lineage>
</organism>
<proteinExistence type="predicted"/>
<feature type="compositionally biased region" description="Low complexity" evidence="1">
    <location>
        <begin position="94"/>
        <end position="105"/>
    </location>
</feature>
<protein>
    <recommendedName>
        <fullName evidence="5">Outer membrane protein beta-barrel domain-containing protein</fullName>
    </recommendedName>
</protein>
<name>A0A9X5I4J0_9CYAN</name>
<reference evidence="3 4" key="1">
    <citation type="journal article" date="2015" name="Genome Announc.">
        <title>Draft Genome Sequence of the Terrestrial Cyanobacterium Scytonema millei VB511283, Isolated from Eastern India.</title>
        <authorList>
            <person name="Sen D."/>
            <person name="Chandrababunaidu M.M."/>
            <person name="Singh D."/>
            <person name="Sanghi N."/>
            <person name="Ghorai A."/>
            <person name="Mishra G.P."/>
            <person name="Madduluri M."/>
            <person name="Adhikary S.P."/>
            <person name="Tripathy S."/>
        </authorList>
    </citation>
    <scope>NUCLEOTIDE SEQUENCE [LARGE SCALE GENOMIC DNA]</scope>
    <source>
        <strain evidence="3 4">VB511283</strain>
    </source>
</reference>
<sequence>MNTKPIKQISTIIAIATVAVLAGELSAQAQTLSNNAEDTKVSTSAAALRNEPANSVVAQVDPTYPTTQPTTPTTEPTYPSTQPTTPTTEPPATTPTQTTPTQPTPGAIEPGRATRGGSSYVGVGGNIGLGGGDTALGIGNFTVISKIGFTEAVSARPAVVFGDDTTFLIPITYDFTVQPTGAATEAISSFAPYVGGGLAIATGDNSDVGPMVTAGADVPIGDRLTANAGVNVGFFDSTSVGLSIGVGYNFEGL</sequence>
<dbReference type="RefSeq" id="WP_039716777.1">
    <property type="nucleotide sequence ID" value="NZ_JTJC03000002.1"/>
</dbReference>
<feature type="chain" id="PRO_5040726128" description="Outer membrane protein beta-barrel domain-containing protein" evidence="2">
    <location>
        <begin position="30"/>
        <end position="253"/>
    </location>
</feature>
<dbReference type="EMBL" id="JTJC03000002">
    <property type="protein sequence ID" value="NHC34679.1"/>
    <property type="molecule type" value="Genomic_DNA"/>
</dbReference>
<evidence type="ECO:0000256" key="1">
    <source>
        <dbReference type="SAM" id="MobiDB-lite"/>
    </source>
</evidence>
<feature type="region of interest" description="Disordered" evidence="1">
    <location>
        <begin position="43"/>
        <end position="116"/>
    </location>
</feature>
<dbReference type="OrthoDB" id="509458at2"/>
<feature type="compositionally biased region" description="Low complexity" evidence="1">
    <location>
        <begin position="62"/>
        <end position="87"/>
    </location>
</feature>
<evidence type="ECO:0000256" key="2">
    <source>
        <dbReference type="SAM" id="SignalP"/>
    </source>
</evidence>
<dbReference type="InterPro" id="IPR011250">
    <property type="entry name" value="OMP/PagP_B-barrel"/>
</dbReference>
<keyword evidence="4" id="KW-1185">Reference proteome</keyword>
<keyword evidence="2" id="KW-0732">Signal</keyword>
<accession>A0A9X5I4J0</accession>
<evidence type="ECO:0000313" key="3">
    <source>
        <dbReference type="EMBL" id="NHC34679.1"/>
    </source>
</evidence>
<dbReference type="AlphaFoldDB" id="A0A9X5I4J0"/>
<evidence type="ECO:0000313" key="4">
    <source>
        <dbReference type="Proteomes" id="UP000031532"/>
    </source>
</evidence>
<evidence type="ECO:0008006" key="5">
    <source>
        <dbReference type="Google" id="ProtNLM"/>
    </source>
</evidence>
<comment type="caution">
    <text evidence="3">The sequence shown here is derived from an EMBL/GenBank/DDBJ whole genome shotgun (WGS) entry which is preliminary data.</text>
</comment>
<dbReference type="Proteomes" id="UP000031532">
    <property type="component" value="Unassembled WGS sequence"/>
</dbReference>